<dbReference type="GO" id="GO:0000162">
    <property type="term" value="P:L-tryptophan biosynthetic process"/>
    <property type="evidence" value="ECO:0007669"/>
    <property type="project" value="UniProtKB-UniRule"/>
</dbReference>
<organism evidence="11 12">
    <name type="scientific">Desulfoscipio gibsoniae DSM 7213</name>
    <dbReference type="NCBI Taxonomy" id="767817"/>
    <lineage>
        <taxon>Bacteria</taxon>
        <taxon>Bacillati</taxon>
        <taxon>Bacillota</taxon>
        <taxon>Clostridia</taxon>
        <taxon>Eubacteriales</taxon>
        <taxon>Desulfallaceae</taxon>
        <taxon>Desulfoscipio</taxon>
    </lineage>
</organism>
<evidence type="ECO:0000256" key="7">
    <source>
        <dbReference type="ARBA" id="ARBA00023141"/>
    </source>
</evidence>
<dbReference type="UniPathway" id="UPA00035">
    <property type="reaction ID" value="UER00043"/>
</dbReference>
<proteinExistence type="inferred from homology"/>
<dbReference type="SUPFAM" id="SSF51366">
    <property type="entry name" value="Ribulose-phoshate binding barrel"/>
    <property type="match status" value="1"/>
</dbReference>
<dbReference type="InterPro" id="IPR013785">
    <property type="entry name" value="Aldolase_TIM"/>
</dbReference>
<keyword evidence="4 9" id="KW-0028">Amino-acid biosynthesis</keyword>
<evidence type="ECO:0000256" key="8">
    <source>
        <dbReference type="ARBA" id="ARBA00023239"/>
    </source>
</evidence>
<keyword evidence="6 9" id="KW-0822">Tryptophan biosynthesis</keyword>
<dbReference type="InterPro" id="IPR011060">
    <property type="entry name" value="RibuloseP-bd_barrel"/>
</dbReference>
<evidence type="ECO:0000256" key="3">
    <source>
        <dbReference type="ARBA" id="ARBA00008737"/>
    </source>
</evidence>
<dbReference type="AlphaFoldDB" id="R4KRA5"/>
<dbReference type="HOGENOM" id="CLU_034247_2_0_9"/>
<dbReference type="InterPro" id="IPR013798">
    <property type="entry name" value="Indole-3-glycerol_P_synth_dom"/>
</dbReference>
<evidence type="ECO:0000256" key="9">
    <source>
        <dbReference type="HAMAP-Rule" id="MF_00134"/>
    </source>
</evidence>
<keyword evidence="12" id="KW-1185">Reference proteome</keyword>
<evidence type="ECO:0000256" key="4">
    <source>
        <dbReference type="ARBA" id="ARBA00022605"/>
    </source>
</evidence>
<keyword evidence="7 9" id="KW-0057">Aromatic amino acid biosynthesis</keyword>
<feature type="domain" description="Indole-3-glycerol phosphate synthase" evidence="10">
    <location>
        <begin position="13"/>
        <end position="271"/>
    </location>
</feature>
<dbReference type="NCBIfam" id="NF001377">
    <property type="entry name" value="PRK00278.2-4"/>
    <property type="match status" value="1"/>
</dbReference>
<dbReference type="RefSeq" id="WP_006520489.1">
    <property type="nucleotide sequence ID" value="NC_021184.1"/>
</dbReference>
<keyword evidence="8 9" id="KW-0456">Lyase</keyword>
<evidence type="ECO:0000256" key="6">
    <source>
        <dbReference type="ARBA" id="ARBA00022822"/>
    </source>
</evidence>
<comment type="pathway">
    <text evidence="2 9">Amino-acid biosynthesis; L-tryptophan biosynthesis; L-tryptophan from chorismate: step 4/5.</text>
</comment>
<evidence type="ECO:0000313" key="12">
    <source>
        <dbReference type="Proteomes" id="UP000013520"/>
    </source>
</evidence>
<evidence type="ECO:0000313" key="11">
    <source>
        <dbReference type="EMBL" id="AGL03100.1"/>
    </source>
</evidence>
<dbReference type="KEGG" id="dgi:Desgi_3778"/>
<dbReference type="Proteomes" id="UP000013520">
    <property type="component" value="Chromosome"/>
</dbReference>
<dbReference type="EMBL" id="CP003273">
    <property type="protein sequence ID" value="AGL03100.1"/>
    <property type="molecule type" value="Genomic_DNA"/>
</dbReference>
<dbReference type="CDD" id="cd00331">
    <property type="entry name" value="IGPS"/>
    <property type="match status" value="1"/>
</dbReference>
<comment type="catalytic activity">
    <reaction evidence="1 9">
        <text>1-(2-carboxyphenylamino)-1-deoxy-D-ribulose 5-phosphate + H(+) = (1S,2R)-1-C-(indol-3-yl)glycerol 3-phosphate + CO2 + H2O</text>
        <dbReference type="Rhea" id="RHEA:23476"/>
        <dbReference type="ChEBI" id="CHEBI:15377"/>
        <dbReference type="ChEBI" id="CHEBI:15378"/>
        <dbReference type="ChEBI" id="CHEBI:16526"/>
        <dbReference type="ChEBI" id="CHEBI:58613"/>
        <dbReference type="ChEBI" id="CHEBI:58866"/>
        <dbReference type="EC" id="4.1.1.48"/>
    </reaction>
</comment>
<dbReference type="Pfam" id="PF00218">
    <property type="entry name" value="IGPS"/>
    <property type="match status" value="1"/>
</dbReference>
<dbReference type="PANTHER" id="PTHR22854:SF2">
    <property type="entry name" value="INDOLE-3-GLYCEROL-PHOSPHATE SYNTHASE"/>
    <property type="match status" value="1"/>
</dbReference>
<dbReference type="EC" id="4.1.1.48" evidence="9"/>
<evidence type="ECO:0000259" key="10">
    <source>
        <dbReference type="Pfam" id="PF00218"/>
    </source>
</evidence>
<dbReference type="Gene3D" id="3.20.20.70">
    <property type="entry name" value="Aldolase class I"/>
    <property type="match status" value="1"/>
</dbReference>
<protein>
    <recommendedName>
        <fullName evidence="9">Indole-3-glycerol phosphate synthase</fullName>
        <shortName evidence="9">IGPS</shortName>
        <ecNumber evidence="9">4.1.1.48</ecNumber>
    </recommendedName>
</protein>
<dbReference type="STRING" id="767817.Desgi_3778"/>
<evidence type="ECO:0000256" key="1">
    <source>
        <dbReference type="ARBA" id="ARBA00001633"/>
    </source>
</evidence>
<dbReference type="GO" id="GO:0004425">
    <property type="term" value="F:indole-3-glycerol-phosphate synthase activity"/>
    <property type="evidence" value="ECO:0007669"/>
    <property type="project" value="UniProtKB-UniRule"/>
</dbReference>
<dbReference type="InterPro" id="IPR045186">
    <property type="entry name" value="Indole-3-glycerol_P_synth"/>
</dbReference>
<keyword evidence="5 9" id="KW-0210">Decarboxylase</keyword>
<name>R4KRA5_9FIRM</name>
<accession>R4KRA5</accession>
<evidence type="ECO:0000256" key="5">
    <source>
        <dbReference type="ARBA" id="ARBA00022793"/>
    </source>
</evidence>
<sequence length="294" mass="31958">MSIMTVSVDDSILERILQHKREEVVATRRRLPLREIKERLKDMLSSPPPQRRDFAAALRLPGQVALIAEVKRQSPSRGIIQADFNPAATVQAYQDAGVDAISILTDRRFFGGAPEYLGAARSITNLPLLRKDFIITEYQIYETRMLGADAVLLLAGVLKGNALGEFIGLARSLGMEALVETRTPEEIRQALDSGALIIGINNRDLRTFQVDIGVTADLIKYIDQPGTIVVSESGIKTRADVQQLGNCGVDAVLVGEALMASGDQRQGVARLRGVTALPRKEQCGLEDSRGVAGV</sequence>
<reference evidence="11 12" key="1">
    <citation type="submission" date="2012-01" db="EMBL/GenBank/DDBJ databases">
        <title>Complete sequence of Desulfotomaculum gibsoniae DSM 7213.</title>
        <authorList>
            <consortium name="US DOE Joint Genome Institute"/>
            <person name="Lucas S."/>
            <person name="Han J."/>
            <person name="Lapidus A."/>
            <person name="Cheng J.-F."/>
            <person name="Goodwin L."/>
            <person name="Pitluck S."/>
            <person name="Peters L."/>
            <person name="Ovchinnikova G."/>
            <person name="Teshima H."/>
            <person name="Detter J.C."/>
            <person name="Han C."/>
            <person name="Tapia R."/>
            <person name="Land M."/>
            <person name="Hauser L."/>
            <person name="Kyrpides N."/>
            <person name="Ivanova N."/>
            <person name="Pagani I."/>
            <person name="Parshina S."/>
            <person name="Plugge C."/>
            <person name="Muyzer G."/>
            <person name="Kuever J."/>
            <person name="Ivanova A."/>
            <person name="Nazina T."/>
            <person name="Klenk H.-P."/>
            <person name="Brambilla E."/>
            <person name="Spring S."/>
            <person name="Stams A.F."/>
            <person name="Woyke T."/>
        </authorList>
    </citation>
    <scope>NUCLEOTIDE SEQUENCE [LARGE SCALE GENOMIC DNA]</scope>
    <source>
        <strain evidence="11 12">DSM 7213</strain>
    </source>
</reference>
<comment type="similarity">
    <text evidence="3 9">Belongs to the TrpC family.</text>
</comment>
<evidence type="ECO:0000256" key="2">
    <source>
        <dbReference type="ARBA" id="ARBA00004696"/>
    </source>
</evidence>
<dbReference type="HAMAP" id="MF_00134_B">
    <property type="entry name" value="IGPS_B"/>
    <property type="match status" value="1"/>
</dbReference>
<gene>
    <name evidence="9" type="primary">trpC</name>
    <name evidence="11" type="ORF">Desgi_3778</name>
</gene>
<dbReference type="FunFam" id="3.20.20.70:FF:000024">
    <property type="entry name" value="Indole-3-glycerol phosphate synthase"/>
    <property type="match status" value="1"/>
</dbReference>
<dbReference type="GO" id="GO:0004640">
    <property type="term" value="F:phosphoribosylanthranilate isomerase activity"/>
    <property type="evidence" value="ECO:0007669"/>
    <property type="project" value="TreeGrafter"/>
</dbReference>
<dbReference type="eggNOG" id="COG0134">
    <property type="taxonomic scope" value="Bacteria"/>
</dbReference>
<dbReference type="PANTHER" id="PTHR22854">
    <property type="entry name" value="TRYPTOPHAN BIOSYNTHESIS PROTEIN"/>
    <property type="match status" value="1"/>
</dbReference>